<evidence type="ECO:0000313" key="1">
    <source>
        <dbReference type="EMBL" id="KAI0052437.1"/>
    </source>
</evidence>
<reference evidence="1" key="2">
    <citation type="journal article" date="2022" name="New Phytol.">
        <title>Evolutionary transition to the ectomycorrhizal habit in the genomes of a hyperdiverse lineage of mushroom-forming fungi.</title>
        <authorList>
            <person name="Looney B."/>
            <person name="Miyauchi S."/>
            <person name="Morin E."/>
            <person name="Drula E."/>
            <person name="Courty P.E."/>
            <person name="Kohler A."/>
            <person name="Kuo A."/>
            <person name="LaButti K."/>
            <person name="Pangilinan J."/>
            <person name="Lipzen A."/>
            <person name="Riley R."/>
            <person name="Andreopoulos W."/>
            <person name="He G."/>
            <person name="Johnson J."/>
            <person name="Nolan M."/>
            <person name="Tritt A."/>
            <person name="Barry K.W."/>
            <person name="Grigoriev I.V."/>
            <person name="Nagy L.G."/>
            <person name="Hibbett D."/>
            <person name="Henrissat B."/>
            <person name="Matheny P.B."/>
            <person name="Labbe J."/>
            <person name="Martin F.M."/>
        </authorList>
    </citation>
    <scope>NUCLEOTIDE SEQUENCE</scope>
    <source>
        <strain evidence="1">FP105234-sp</strain>
    </source>
</reference>
<gene>
    <name evidence="1" type="ORF">FA95DRAFT_1601808</name>
</gene>
<accession>A0ACB8S8G8</accession>
<protein>
    <submittedName>
        <fullName evidence="1">RNA polymerase I associated factor, A49-like protein</fullName>
    </submittedName>
</protein>
<reference evidence="1" key="1">
    <citation type="submission" date="2021-02" db="EMBL/GenBank/DDBJ databases">
        <authorList>
            <consortium name="DOE Joint Genome Institute"/>
            <person name="Ahrendt S."/>
            <person name="Looney B.P."/>
            <person name="Miyauchi S."/>
            <person name="Morin E."/>
            <person name="Drula E."/>
            <person name="Courty P.E."/>
            <person name="Chicoki N."/>
            <person name="Fauchery L."/>
            <person name="Kohler A."/>
            <person name="Kuo A."/>
            <person name="Labutti K."/>
            <person name="Pangilinan J."/>
            <person name="Lipzen A."/>
            <person name="Riley R."/>
            <person name="Andreopoulos W."/>
            <person name="He G."/>
            <person name="Johnson J."/>
            <person name="Barry K.W."/>
            <person name="Grigoriev I.V."/>
            <person name="Nagy L."/>
            <person name="Hibbett D."/>
            <person name="Henrissat B."/>
            <person name="Matheny P.B."/>
            <person name="Labbe J."/>
            <person name="Martin F."/>
        </authorList>
    </citation>
    <scope>NUCLEOTIDE SEQUENCE</scope>
    <source>
        <strain evidence="1">FP105234-sp</strain>
    </source>
</reference>
<dbReference type="Proteomes" id="UP000814033">
    <property type="component" value="Unassembled WGS sequence"/>
</dbReference>
<name>A0ACB8S8G8_9AGAM</name>
<comment type="caution">
    <text evidence="1">The sequence shown here is derived from an EMBL/GenBank/DDBJ whole genome shotgun (WGS) entry which is preliminary data.</text>
</comment>
<dbReference type="EMBL" id="MU275845">
    <property type="protein sequence ID" value="KAI0052437.1"/>
    <property type="molecule type" value="Genomic_DNA"/>
</dbReference>
<keyword evidence="2" id="KW-1185">Reference proteome</keyword>
<evidence type="ECO:0000313" key="2">
    <source>
        <dbReference type="Proteomes" id="UP000814033"/>
    </source>
</evidence>
<proteinExistence type="predicted"/>
<sequence length="372" mass="40764">MQDGDDVDDFTARSTVIAGETETVDFTGSNQFEGESSGSSYFLALHRPGSKQVILQPAPLYIVTRQVKALKIHQSLAPSTHQRVQARNALGETFGTKKAKAAIRANERNKVDAGAMESVAGVLQDRIDEGTENLPTQDEAKVAADAARLIPPYNAEAQTPEDAYPLLQIIPEQEWNALDGLVQQLKGAASDTDRYRMLPFVRSTWIRQHLRRAFSGPKPKNKDAKMLMCIAAMITFRGAVERSVPEKAKLLDRMSPIPEVLIDGLLARFTETARGSASAQMTTEKDTSLLTHTFALCLKTDNFATDTTLIASDLKMSLPRVNTLFRSLGCKIEALTPHDLKRLGLAESAAATKHATLKVPIAFPKPRAKRRA</sequence>
<organism evidence="1 2">
    <name type="scientific">Auriscalpium vulgare</name>
    <dbReference type="NCBI Taxonomy" id="40419"/>
    <lineage>
        <taxon>Eukaryota</taxon>
        <taxon>Fungi</taxon>
        <taxon>Dikarya</taxon>
        <taxon>Basidiomycota</taxon>
        <taxon>Agaricomycotina</taxon>
        <taxon>Agaricomycetes</taxon>
        <taxon>Russulales</taxon>
        <taxon>Auriscalpiaceae</taxon>
        <taxon>Auriscalpium</taxon>
    </lineage>
</organism>